<feature type="compositionally biased region" description="Basic residues" evidence="1">
    <location>
        <begin position="46"/>
        <end position="71"/>
    </location>
</feature>
<accession>A0A1G1Y2E5</accession>
<dbReference type="AlphaFoldDB" id="A0A1G1Y2E5"/>
<reference evidence="2 3" key="1">
    <citation type="journal article" date="2016" name="Nat. Commun.">
        <title>Thousands of microbial genomes shed light on interconnected biogeochemical processes in an aquifer system.</title>
        <authorList>
            <person name="Anantharaman K."/>
            <person name="Brown C.T."/>
            <person name="Hug L.A."/>
            <person name="Sharon I."/>
            <person name="Castelle C.J."/>
            <person name="Probst A.J."/>
            <person name="Thomas B.C."/>
            <person name="Singh A."/>
            <person name="Wilkins M.J."/>
            <person name="Karaoz U."/>
            <person name="Brodie E.L."/>
            <person name="Williams K.H."/>
            <person name="Hubbard S.S."/>
            <person name="Banfield J.F."/>
        </authorList>
    </citation>
    <scope>NUCLEOTIDE SEQUENCE [LARGE SCALE GENOMIC DNA]</scope>
</reference>
<sequence>MAPNHYPQPPIDPLAGFSPTIRQLAEQTLRLEDHSRRHGSPETGRTKRRREFHKKFHKGARKRKKMTNRHA</sequence>
<feature type="region of interest" description="Disordered" evidence="1">
    <location>
        <begin position="29"/>
        <end position="71"/>
    </location>
</feature>
<evidence type="ECO:0000313" key="2">
    <source>
        <dbReference type="EMBL" id="OGY46505.1"/>
    </source>
</evidence>
<dbReference type="Proteomes" id="UP000178240">
    <property type="component" value="Unassembled WGS sequence"/>
</dbReference>
<dbReference type="EMBL" id="MHIE01000003">
    <property type="protein sequence ID" value="OGY46505.1"/>
    <property type="molecule type" value="Genomic_DNA"/>
</dbReference>
<proteinExistence type="predicted"/>
<evidence type="ECO:0000256" key="1">
    <source>
        <dbReference type="SAM" id="MobiDB-lite"/>
    </source>
</evidence>
<organism evidence="2 3">
    <name type="scientific">Candidatus Buchananbacteria bacterium RIFCSPHIGHO2_01_FULL_44_11</name>
    <dbReference type="NCBI Taxonomy" id="1797535"/>
    <lineage>
        <taxon>Bacteria</taxon>
        <taxon>Candidatus Buchananiibacteriota</taxon>
    </lineage>
</organism>
<comment type="caution">
    <text evidence="2">The sequence shown here is derived from an EMBL/GenBank/DDBJ whole genome shotgun (WGS) entry which is preliminary data.</text>
</comment>
<protein>
    <submittedName>
        <fullName evidence="2">Uncharacterized protein</fullName>
    </submittedName>
</protein>
<evidence type="ECO:0000313" key="3">
    <source>
        <dbReference type="Proteomes" id="UP000178240"/>
    </source>
</evidence>
<name>A0A1G1Y2E5_9BACT</name>
<gene>
    <name evidence="2" type="ORF">A2744_03605</name>
</gene>